<proteinExistence type="predicted"/>
<organism evidence="3 4">
    <name type="scientific">Jeotgalibaca ciconiae</name>
    <dbReference type="NCBI Taxonomy" id="2496265"/>
    <lineage>
        <taxon>Bacteria</taxon>
        <taxon>Bacillati</taxon>
        <taxon>Bacillota</taxon>
        <taxon>Bacilli</taxon>
        <taxon>Lactobacillales</taxon>
        <taxon>Carnobacteriaceae</taxon>
        <taxon>Jeotgalibaca</taxon>
    </lineage>
</organism>
<name>A0A3Q9BKI9_9LACT</name>
<evidence type="ECO:0000313" key="4">
    <source>
        <dbReference type="Proteomes" id="UP000273326"/>
    </source>
</evidence>
<protein>
    <submittedName>
        <fullName evidence="3">DUF4430 domain-containing protein</fullName>
    </submittedName>
</protein>
<sequence>MMKKWLLLFFASITLAACGTTATDDVDTSSVSESAVVQEDPEASTVTISIAVDGEEIEDGSKTIEIESGAILLDVLKENYEIVEENGFITSINGHQQDEDAGKYWLFDVNGEMGLVGAQEQELDAGDLVEFNLSGI</sequence>
<evidence type="ECO:0000259" key="2">
    <source>
        <dbReference type="Pfam" id="PF14478"/>
    </source>
</evidence>
<evidence type="ECO:0000256" key="1">
    <source>
        <dbReference type="SAM" id="SignalP"/>
    </source>
</evidence>
<dbReference type="PROSITE" id="PS51257">
    <property type="entry name" value="PROKAR_LIPOPROTEIN"/>
    <property type="match status" value="1"/>
</dbReference>
<dbReference type="AlphaFoldDB" id="A0A3Q9BKI9"/>
<dbReference type="InterPro" id="IPR027954">
    <property type="entry name" value="Transcobalamin-like_C"/>
</dbReference>
<feature type="signal peptide" evidence="1">
    <location>
        <begin position="1"/>
        <end position="22"/>
    </location>
</feature>
<evidence type="ECO:0000313" key="3">
    <source>
        <dbReference type="EMBL" id="AZP04499.1"/>
    </source>
</evidence>
<dbReference type="Gene3D" id="2.170.130.30">
    <property type="match status" value="1"/>
</dbReference>
<dbReference type="RefSeq" id="WP_126109975.1">
    <property type="nucleotide sequence ID" value="NZ_CP034465.1"/>
</dbReference>
<dbReference type="EMBL" id="CP034465">
    <property type="protein sequence ID" value="AZP04499.1"/>
    <property type="molecule type" value="Genomic_DNA"/>
</dbReference>
<feature type="domain" description="Transcobalamin-like C-terminal" evidence="2">
    <location>
        <begin position="69"/>
        <end position="134"/>
    </location>
</feature>
<dbReference type="Proteomes" id="UP000273326">
    <property type="component" value="Chromosome"/>
</dbReference>
<feature type="chain" id="PRO_5018701551" evidence="1">
    <location>
        <begin position="23"/>
        <end position="136"/>
    </location>
</feature>
<gene>
    <name evidence="3" type="ORF">EJN90_07565</name>
</gene>
<keyword evidence="4" id="KW-1185">Reference proteome</keyword>
<keyword evidence="1" id="KW-0732">Signal</keyword>
<accession>A0A3Q9BKI9</accession>
<dbReference type="Pfam" id="PF14478">
    <property type="entry name" value="DUF4430"/>
    <property type="match status" value="1"/>
</dbReference>
<reference evidence="4" key="1">
    <citation type="submission" date="2018-12" db="EMBL/GenBank/DDBJ databases">
        <title>Complete genome sequencing of Jeotgalibaca sp. H21T32.</title>
        <authorList>
            <person name="Bae J.-W."/>
            <person name="Lee S.-Y."/>
        </authorList>
    </citation>
    <scope>NUCLEOTIDE SEQUENCE [LARGE SCALE GENOMIC DNA]</scope>
    <source>
        <strain evidence="4">H21T32</strain>
    </source>
</reference>
<dbReference type="KEGG" id="jeh:EJN90_07565"/>
<dbReference type="OrthoDB" id="2870483at2"/>